<organism evidence="4 5">
    <name type="scientific">Microbacterium helvum</name>
    <dbReference type="NCBI Taxonomy" id="2773713"/>
    <lineage>
        <taxon>Bacteria</taxon>
        <taxon>Bacillati</taxon>
        <taxon>Actinomycetota</taxon>
        <taxon>Actinomycetes</taxon>
        <taxon>Micrococcales</taxon>
        <taxon>Microbacteriaceae</taxon>
        <taxon>Microbacterium</taxon>
    </lineage>
</organism>
<evidence type="ECO:0000256" key="2">
    <source>
        <dbReference type="ARBA" id="ARBA00022801"/>
    </source>
</evidence>
<sequence>MDAELWDLVDAAGRPLGITHRRGDPDLPAGSYHIVSSVCAVREDGRVLISQRAAVKDFALDWEFAAGSALAGETSREAAARELREETGLIAAADALVFVGRRIEATALFDVYVAHDIDPATVQLDPAEVADSEWVTMDEVRERYRAGVFAAPWVARFDELWPALTAAVRAGAATR</sequence>
<evidence type="ECO:0000256" key="1">
    <source>
        <dbReference type="ARBA" id="ARBA00001946"/>
    </source>
</evidence>
<protein>
    <submittedName>
        <fullName evidence="4">NUDIX hydrolase</fullName>
    </submittedName>
</protein>
<dbReference type="InterPro" id="IPR020084">
    <property type="entry name" value="NUDIX_hydrolase_CS"/>
</dbReference>
<evidence type="ECO:0000313" key="5">
    <source>
        <dbReference type="Proteomes" id="UP000598426"/>
    </source>
</evidence>
<dbReference type="InterPro" id="IPR015797">
    <property type="entry name" value="NUDIX_hydrolase-like_dom_sf"/>
</dbReference>
<dbReference type="PROSITE" id="PS51462">
    <property type="entry name" value="NUDIX"/>
    <property type="match status" value="1"/>
</dbReference>
<dbReference type="CDD" id="cd04693">
    <property type="entry name" value="NUDIX_Hydrolase"/>
    <property type="match status" value="1"/>
</dbReference>
<dbReference type="PANTHER" id="PTHR43046:SF14">
    <property type="entry name" value="MUTT_NUDIX FAMILY PROTEIN"/>
    <property type="match status" value="1"/>
</dbReference>
<evidence type="ECO:0000313" key="4">
    <source>
        <dbReference type="EMBL" id="MBD3942440.1"/>
    </source>
</evidence>
<dbReference type="InterPro" id="IPR000086">
    <property type="entry name" value="NUDIX_hydrolase_dom"/>
</dbReference>
<reference evidence="4 5" key="1">
    <citation type="submission" date="2020-09" db="EMBL/GenBank/DDBJ databases">
        <title>Isolation and identification of active actinomycetes.</title>
        <authorList>
            <person name="Li X."/>
        </authorList>
    </citation>
    <scope>NUCLEOTIDE SEQUENCE [LARGE SCALE GENOMIC DNA]</scope>
    <source>
        <strain evidence="4 5">NEAU-LLC</strain>
    </source>
</reference>
<dbReference type="SUPFAM" id="SSF55811">
    <property type="entry name" value="Nudix"/>
    <property type="match status" value="1"/>
</dbReference>
<gene>
    <name evidence="4" type="ORF">IF188_12095</name>
</gene>
<dbReference type="Gene3D" id="3.90.79.10">
    <property type="entry name" value="Nucleoside Triphosphate Pyrophosphohydrolase"/>
    <property type="match status" value="1"/>
</dbReference>
<dbReference type="PANTHER" id="PTHR43046">
    <property type="entry name" value="GDP-MANNOSE MANNOSYL HYDROLASE"/>
    <property type="match status" value="1"/>
</dbReference>
<evidence type="ECO:0000259" key="3">
    <source>
        <dbReference type="PROSITE" id="PS51462"/>
    </source>
</evidence>
<dbReference type="GO" id="GO:0016787">
    <property type="term" value="F:hydrolase activity"/>
    <property type="evidence" value="ECO:0007669"/>
    <property type="project" value="UniProtKB-KW"/>
</dbReference>
<keyword evidence="2 4" id="KW-0378">Hydrolase</keyword>
<comment type="cofactor">
    <cofactor evidence="1">
        <name>Mg(2+)</name>
        <dbReference type="ChEBI" id="CHEBI:18420"/>
    </cofactor>
</comment>
<dbReference type="RefSeq" id="WP_191172057.1">
    <property type="nucleotide sequence ID" value="NZ_JACXZS010000007.1"/>
</dbReference>
<feature type="domain" description="Nudix hydrolase" evidence="3">
    <location>
        <begin position="31"/>
        <end position="157"/>
    </location>
</feature>
<accession>A0ABR8NP66</accession>
<dbReference type="Proteomes" id="UP000598426">
    <property type="component" value="Unassembled WGS sequence"/>
</dbReference>
<name>A0ABR8NP66_9MICO</name>
<dbReference type="Pfam" id="PF00293">
    <property type="entry name" value="NUDIX"/>
    <property type="match status" value="1"/>
</dbReference>
<keyword evidence="5" id="KW-1185">Reference proteome</keyword>
<dbReference type="EMBL" id="JACXZS010000007">
    <property type="protein sequence ID" value="MBD3942440.1"/>
    <property type="molecule type" value="Genomic_DNA"/>
</dbReference>
<proteinExistence type="predicted"/>
<comment type="caution">
    <text evidence="4">The sequence shown here is derived from an EMBL/GenBank/DDBJ whole genome shotgun (WGS) entry which is preliminary data.</text>
</comment>
<dbReference type="PROSITE" id="PS00893">
    <property type="entry name" value="NUDIX_BOX"/>
    <property type="match status" value="1"/>
</dbReference>